<dbReference type="GO" id="GO:0016567">
    <property type="term" value="P:protein ubiquitination"/>
    <property type="evidence" value="ECO:0007669"/>
    <property type="project" value="InterPro"/>
</dbReference>
<dbReference type="InterPro" id="IPR013083">
    <property type="entry name" value="Znf_RING/FYVE/PHD"/>
</dbReference>
<keyword evidence="5" id="KW-0677">Repeat</keyword>
<evidence type="ECO:0000256" key="6">
    <source>
        <dbReference type="ARBA" id="ARBA00022771"/>
    </source>
</evidence>
<feature type="domain" description="RING-type" evidence="11">
    <location>
        <begin position="112"/>
        <end position="165"/>
    </location>
</feature>
<dbReference type="GO" id="GO:0008270">
    <property type="term" value="F:zinc ion binding"/>
    <property type="evidence" value="ECO:0007669"/>
    <property type="project" value="UniProtKB-KW"/>
</dbReference>
<accession>T0Q186</accession>
<keyword evidence="10" id="KW-0472">Membrane</keyword>
<comment type="catalytic activity">
    <reaction evidence="1">
        <text>[E2 ubiquitin-conjugating enzyme]-S-ubiquitinyl-L-cysteine + [acceptor protein]-L-lysine = [E2 ubiquitin-conjugating enzyme]-L-cysteine + [acceptor protein]-N(6)-ubiquitinyl-L-lysine.</text>
        <dbReference type="EC" id="2.3.2.31"/>
    </reaction>
</comment>
<dbReference type="eggNOG" id="KOG1815">
    <property type="taxonomic scope" value="Eukaryota"/>
</dbReference>
<dbReference type="EMBL" id="JH767195">
    <property type="protein sequence ID" value="EQC28316.1"/>
    <property type="molecule type" value="Genomic_DNA"/>
</dbReference>
<dbReference type="PROSITE" id="PS50089">
    <property type="entry name" value="ZF_RING_2"/>
    <property type="match status" value="1"/>
</dbReference>
<evidence type="ECO:0000256" key="2">
    <source>
        <dbReference type="ARBA" id="ARBA00012251"/>
    </source>
</evidence>
<proteinExistence type="predicted"/>
<dbReference type="Gene3D" id="3.30.40.10">
    <property type="entry name" value="Zinc/RING finger domain, C3HC4 (zinc finger)"/>
    <property type="match status" value="1"/>
</dbReference>
<dbReference type="InterPro" id="IPR002867">
    <property type="entry name" value="IBR_dom"/>
</dbReference>
<dbReference type="OrthoDB" id="10009520at2759"/>
<feature type="transmembrane region" description="Helical" evidence="10">
    <location>
        <begin position="63"/>
        <end position="85"/>
    </location>
</feature>
<dbReference type="VEuPathDB" id="FungiDB:SDRG_13864"/>
<dbReference type="InParanoid" id="T0Q186"/>
<feature type="domain" description="RING-type" evidence="12">
    <location>
        <begin position="108"/>
        <end position="304"/>
    </location>
</feature>
<evidence type="ECO:0000313" key="14">
    <source>
        <dbReference type="Proteomes" id="UP000030762"/>
    </source>
</evidence>
<evidence type="ECO:0000313" key="13">
    <source>
        <dbReference type="EMBL" id="EQC28316.1"/>
    </source>
</evidence>
<dbReference type="Pfam" id="PF01485">
    <property type="entry name" value="IBR"/>
    <property type="match status" value="1"/>
</dbReference>
<dbReference type="OMA" id="DKAYAQW"/>
<dbReference type="GO" id="GO:0061630">
    <property type="term" value="F:ubiquitin protein ligase activity"/>
    <property type="evidence" value="ECO:0007669"/>
    <property type="project" value="UniProtKB-EC"/>
</dbReference>
<dbReference type="InterPro" id="IPR001841">
    <property type="entry name" value="Znf_RING"/>
</dbReference>
<evidence type="ECO:0000259" key="12">
    <source>
        <dbReference type="PROSITE" id="PS51873"/>
    </source>
</evidence>
<dbReference type="PROSITE" id="PS51873">
    <property type="entry name" value="TRIAD"/>
    <property type="match status" value="1"/>
</dbReference>
<keyword evidence="8" id="KW-0862">Zinc</keyword>
<dbReference type="EC" id="2.3.2.31" evidence="2"/>
<feature type="transmembrane region" description="Helical" evidence="10">
    <location>
        <begin position="6"/>
        <end position="32"/>
    </location>
</feature>
<evidence type="ECO:0000256" key="4">
    <source>
        <dbReference type="ARBA" id="ARBA00022723"/>
    </source>
</evidence>
<dbReference type="InterPro" id="IPR017907">
    <property type="entry name" value="Znf_RING_CS"/>
</dbReference>
<evidence type="ECO:0000256" key="9">
    <source>
        <dbReference type="PROSITE-ProRule" id="PRU00175"/>
    </source>
</evidence>
<keyword evidence="10" id="KW-0812">Transmembrane</keyword>
<organism evidence="13 14">
    <name type="scientific">Saprolegnia diclina (strain VS20)</name>
    <dbReference type="NCBI Taxonomy" id="1156394"/>
    <lineage>
        <taxon>Eukaryota</taxon>
        <taxon>Sar</taxon>
        <taxon>Stramenopiles</taxon>
        <taxon>Oomycota</taxon>
        <taxon>Saprolegniomycetes</taxon>
        <taxon>Saprolegniales</taxon>
        <taxon>Saprolegniaceae</taxon>
        <taxon>Saprolegnia</taxon>
    </lineage>
</organism>
<dbReference type="Gene3D" id="1.20.120.1750">
    <property type="match status" value="1"/>
</dbReference>
<protein>
    <recommendedName>
        <fullName evidence="2">RBR-type E3 ubiquitin transferase</fullName>
        <ecNumber evidence="2">2.3.2.31</ecNumber>
    </recommendedName>
</protein>
<evidence type="ECO:0000256" key="7">
    <source>
        <dbReference type="ARBA" id="ARBA00022786"/>
    </source>
</evidence>
<evidence type="ECO:0000256" key="8">
    <source>
        <dbReference type="ARBA" id="ARBA00022833"/>
    </source>
</evidence>
<gene>
    <name evidence="13" type="ORF">SDRG_13864</name>
</gene>
<keyword evidence="3" id="KW-0808">Transferase</keyword>
<dbReference type="Pfam" id="PF22191">
    <property type="entry name" value="IBR_1"/>
    <property type="match status" value="1"/>
</dbReference>
<dbReference type="SUPFAM" id="SSF57850">
    <property type="entry name" value="RING/U-box"/>
    <property type="match status" value="2"/>
</dbReference>
<evidence type="ECO:0000256" key="5">
    <source>
        <dbReference type="ARBA" id="ARBA00022737"/>
    </source>
</evidence>
<dbReference type="AlphaFoldDB" id="T0Q186"/>
<feature type="transmembrane region" description="Helical" evidence="10">
    <location>
        <begin position="39"/>
        <end position="57"/>
    </location>
</feature>
<dbReference type="STRING" id="1156394.T0Q186"/>
<evidence type="ECO:0000256" key="10">
    <source>
        <dbReference type="SAM" id="Phobius"/>
    </source>
</evidence>
<keyword evidence="10" id="KW-1133">Transmembrane helix</keyword>
<evidence type="ECO:0000256" key="3">
    <source>
        <dbReference type="ARBA" id="ARBA00022679"/>
    </source>
</evidence>
<evidence type="ECO:0000256" key="1">
    <source>
        <dbReference type="ARBA" id="ARBA00001798"/>
    </source>
</evidence>
<keyword evidence="6 9" id="KW-0863">Zinc-finger</keyword>
<dbReference type="InterPro" id="IPR044066">
    <property type="entry name" value="TRIAD_supradom"/>
</dbReference>
<name>T0Q186_SAPDV</name>
<sequence length="304" mass="33695">MDSAVAATLAVLELIPSNYVPVLVLTTLVISLCVRSRDAANALVAYLVKVYCANLVFGWTGVAVLLVLAAAGILVPAAISILANANKMYKRSRSRVYRYTHASSSSPPLFACHICYENQPPRLRAVTSCTDCSLAICKTCLRQYLTLRIESGQVSEKHLCCPGCHAILPDHVLRTHLSVELYATLRKMLHDASERPACPYSHCGGTVLSTPHWLLKRRVTCSAGHSICVVCNRPYHLRPTCVDKAYAQWKKTHDVRSCPQCGRDIERNAGCNHMTCAKCRHEFCWRCLALWSGNDHVCATLRRL</sequence>
<keyword evidence="7" id="KW-0833">Ubl conjugation pathway</keyword>
<dbReference type="PROSITE" id="PS00518">
    <property type="entry name" value="ZF_RING_1"/>
    <property type="match status" value="1"/>
</dbReference>
<evidence type="ECO:0000259" key="11">
    <source>
        <dbReference type="PROSITE" id="PS50089"/>
    </source>
</evidence>
<dbReference type="RefSeq" id="XP_008618186.1">
    <property type="nucleotide sequence ID" value="XM_008619964.1"/>
</dbReference>
<dbReference type="CDD" id="cd20336">
    <property type="entry name" value="Rcat_RBR"/>
    <property type="match status" value="1"/>
</dbReference>
<dbReference type="PANTHER" id="PTHR11685">
    <property type="entry name" value="RBR FAMILY RING FINGER AND IBR DOMAIN-CONTAINING"/>
    <property type="match status" value="1"/>
</dbReference>
<keyword evidence="4" id="KW-0479">Metal-binding</keyword>
<dbReference type="GeneID" id="19954591"/>
<reference evidence="13 14" key="1">
    <citation type="submission" date="2012-04" db="EMBL/GenBank/DDBJ databases">
        <title>The Genome Sequence of Saprolegnia declina VS20.</title>
        <authorList>
            <consortium name="The Broad Institute Genome Sequencing Platform"/>
            <person name="Russ C."/>
            <person name="Nusbaum C."/>
            <person name="Tyler B."/>
            <person name="van West P."/>
            <person name="Dieguez-Uribeondo J."/>
            <person name="de Bruijn I."/>
            <person name="Tripathy S."/>
            <person name="Jiang R."/>
            <person name="Young S.K."/>
            <person name="Zeng Q."/>
            <person name="Gargeya S."/>
            <person name="Fitzgerald M."/>
            <person name="Haas B."/>
            <person name="Abouelleil A."/>
            <person name="Alvarado L."/>
            <person name="Arachchi H.M."/>
            <person name="Berlin A."/>
            <person name="Chapman S.B."/>
            <person name="Goldberg J."/>
            <person name="Griggs A."/>
            <person name="Gujja S."/>
            <person name="Hansen M."/>
            <person name="Howarth C."/>
            <person name="Imamovic A."/>
            <person name="Larimer J."/>
            <person name="McCowen C."/>
            <person name="Montmayeur A."/>
            <person name="Murphy C."/>
            <person name="Neiman D."/>
            <person name="Pearson M."/>
            <person name="Priest M."/>
            <person name="Roberts A."/>
            <person name="Saif S."/>
            <person name="Shea T."/>
            <person name="Sisk P."/>
            <person name="Sykes S."/>
            <person name="Wortman J."/>
            <person name="Nusbaum C."/>
            <person name="Birren B."/>
        </authorList>
    </citation>
    <scope>NUCLEOTIDE SEQUENCE [LARGE SCALE GENOMIC DNA]</scope>
    <source>
        <strain evidence="13 14">VS20</strain>
    </source>
</reference>
<dbReference type="InterPro" id="IPR031127">
    <property type="entry name" value="E3_UB_ligase_RBR"/>
</dbReference>
<dbReference type="Proteomes" id="UP000030762">
    <property type="component" value="Unassembled WGS sequence"/>
</dbReference>
<keyword evidence="14" id="KW-1185">Reference proteome</keyword>